<keyword evidence="2" id="KW-1185">Reference proteome</keyword>
<evidence type="ECO:0000313" key="1">
    <source>
        <dbReference type="EMBL" id="CAD0110280.1"/>
    </source>
</evidence>
<proteinExistence type="predicted"/>
<gene>
    <name evidence="1" type="ORF">AWRI4620_LOCUS4535</name>
</gene>
<accession>A0A9N8KL40</accession>
<dbReference type="AlphaFoldDB" id="A0A9N8KL40"/>
<dbReference type="EMBL" id="CAINUL010000006">
    <property type="protein sequence ID" value="CAD0110280.1"/>
    <property type="molecule type" value="Genomic_DNA"/>
</dbReference>
<dbReference type="Proteomes" id="UP000745764">
    <property type="component" value="Unassembled WGS sequence"/>
</dbReference>
<organism evidence="1 2">
    <name type="scientific">Aureobasidium uvarum</name>
    <dbReference type="NCBI Taxonomy" id="2773716"/>
    <lineage>
        <taxon>Eukaryota</taxon>
        <taxon>Fungi</taxon>
        <taxon>Dikarya</taxon>
        <taxon>Ascomycota</taxon>
        <taxon>Pezizomycotina</taxon>
        <taxon>Dothideomycetes</taxon>
        <taxon>Dothideomycetidae</taxon>
        <taxon>Dothideales</taxon>
        <taxon>Saccotheciaceae</taxon>
        <taxon>Aureobasidium</taxon>
    </lineage>
</organism>
<evidence type="ECO:0000313" key="2">
    <source>
        <dbReference type="Proteomes" id="UP000745764"/>
    </source>
</evidence>
<dbReference type="OrthoDB" id="3867239at2759"/>
<comment type="caution">
    <text evidence="1">The sequence shown here is derived from an EMBL/GenBank/DDBJ whole genome shotgun (WGS) entry which is preliminary data.</text>
</comment>
<name>A0A9N8KL40_9PEZI</name>
<sequence length="163" mass="18911">MPPVRTTRSRSDKRDKKCPSLRNMYISVSRTKPFSGRKWNIQISVLQRCEWRGTRPALDKLHFGLLAEEIDSGLGVDITGPLEGEEEDSEDGDATFTLVWRMSESGKFGRVYDHMSLQAVMQDHRRARKHIVELFIMPWQSPTFDPKNLSKEVPCYTFKPEEH</sequence>
<reference evidence="1" key="1">
    <citation type="submission" date="2020-06" db="EMBL/GenBank/DDBJ databases">
        <authorList>
            <person name="Onetto C."/>
        </authorList>
    </citation>
    <scope>NUCLEOTIDE SEQUENCE</scope>
</reference>
<protein>
    <submittedName>
        <fullName evidence="1">Uncharacterized protein</fullName>
    </submittedName>
</protein>